<name>A0A1I6E6J5_9RHOB</name>
<dbReference type="STRING" id="871652.SAMN04515673_107176"/>
<protein>
    <submittedName>
        <fullName evidence="2">Uncharacterized protein</fullName>
    </submittedName>
</protein>
<organism evidence="2 3">
    <name type="scientific">Poseidonocella sedimentorum</name>
    <dbReference type="NCBI Taxonomy" id="871652"/>
    <lineage>
        <taxon>Bacteria</taxon>
        <taxon>Pseudomonadati</taxon>
        <taxon>Pseudomonadota</taxon>
        <taxon>Alphaproteobacteria</taxon>
        <taxon>Rhodobacterales</taxon>
        <taxon>Roseobacteraceae</taxon>
        <taxon>Poseidonocella</taxon>
    </lineage>
</organism>
<gene>
    <name evidence="2" type="ORF">SAMN04515673_107176</name>
</gene>
<sequence length="147" mass="15605">MQTTTTSRAAKVLPRIGYETETDLSGISAADGKADAGAASARVFAAGLESRAKLPDLLLQHGASDGVASPLQSQRMHDTLVAQGARGAGRAALCRGRGSWRSGRLCPRPAPHEDENQRTSGPVLPARWTLTLPAKHEVPRWLPIPPR</sequence>
<evidence type="ECO:0000313" key="3">
    <source>
        <dbReference type="Proteomes" id="UP000199302"/>
    </source>
</evidence>
<feature type="region of interest" description="Disordered" evidence="1">
    <location>
        <begin position="99"/>
        <end position="125"/>
    </location>
</feature>
<reference evidence="2 3" key="1">
    <citation type="submission" date="2016-10" db="EMBL/GenBank/DDBJ databases">
        <authorList>
            <person name="de Groot N.N."/>
        </authorList>
    </citation>
    <scope>NUCLEOTIDE SEQUENCE [LARGE SCALE GENOMIC DNA]</scope>
    <source>
        <strain evidence="3">KMM 9023,NRIC 0796,JCM 17311,KCTC 23692</strain>
    </source>
</reference>
<evidence type="ECO:0000313" key="2">
    <source>
        <dbReference type="EMBL" id="SFR13162.1"/>
    </source>
</evidence>
<dbReference type="Proteomes" id="UP000199302">
    <property type="component" value="Unassembled WGS sequence"/>
</dbReference>
<keyword evidence="3" id="KW-1185">Reference proteome</keyword>
<accession>A0A1I6E6J5</accession>
<proteinExistence type="predicted"/>
<dbReference type="EMBL" id="FOYI01000007">
    <property type="protein sequence ID" value="SFR13162.1"/>
    <property type="molecule type" value="Genomic_DNA"/>
</dbReference>
<dbReference type="AlphaFoldDB" id="A0A1I6E6J5"/>
<evidence type="ECO:0000256" key="1">
    <source>
        <dbReference type="SAM" id="MobiDB-lite"/>
    </source>
</evidence>